<dbReference type="AlphaFoldDB" id="A0A485N3F1"/>
<keyword evidence="2" id="KW-1185">Reference proteome</keyword>
<evidence type="ECO:0000313" key="2">
    <source>
        <dbReference type="Proteomes" id="UP000386466"/>
    </source>
</evidence>
<reference evidence="1 2" key="1">
    <citation type="submission" date="2019-01" db="EMBL/GenBank/DDBJ databases">
        <authorList>
            <person name="Alioto T."/>
            <person name="Alioto T."/>
        </authorList>
    </citation>
    <scope>NUCLEOTIDE SEQUENCE [LARGE SCALE GENOMIC DNA]</scope>
</reference>
<gene>
    <name evidence="1" type="ORF">LYPA_23C004298</name>
</gene>
<accession>A0A485N3F1</accession>
<sequence length="131" mass="14271">MPAAHRNACGTLLLPVPQDCGQVPAAPEKFVRQCSSSISGIMENHNTHPAPGFTLKDLVPAPANVAVFWAGTRWLQQSLPNVLPAVEPLFPVWPENLLDPTLFLRILPSHQSTTRYGAAELQPLRSLCLQS</sequence>
<dbReference type="Proteomes" id="UP000386466">
    <property type="component" value="Unassembled WGS sequence"/>
</dbReference>
<organism evidence="1 2">
    <name type="scientific">Lynx pardinus</name>
    <name type="common">Iberian lynx</name>
    <name type="synonym">Felis pardina</name>
    <dbReference type="NCBI Taxonomy" id="191816"/>
    <lineage>
        <taxon>Eukaryota</taxon>
        <taxon>Metazoa</taxon>
        <taxon>Chordata</taxon>
        <taxon>Craniata</taxon>
        <taxon>Vertebrata</taxon>
        <taxon>Euteleostomi</taxon>
        <taxon>Mammalia</taxon>
        <taxon>Eutheria</taxon>
        <taxon>Laurasiatheria</taxon>
        <taxon>Carnivora</taxon>
        <taxon>Feliformia</taxon>
        <taxon>Felidae</taxon>
        <taxon>Felinae</taxon>
        <taxon>Lynx</taxon>
    </lineage>
</organism>
<dbReference type="EMBL" id="CAAGRJ010008522">
    <property type="protein sequence ID" value="VFV26406.1"/>
    <property type="molecule type" value="Genomic_DNA"/>
</dbReference>
<protein>
    <submittedName>
        <fullName evidence="1">Uncharacterized protein</fullName>
    </submittedName>
</protein>
<name>A0A485N3F1_LYNPA</name>
<proteinExistence type="predicted"/>
<evidence type="ECO:0000313" key="1">
    <source>
        <dbReference type="EMBL" id="VFV26406.1"/>
    </source>
</evidence>